<dbReference type="Proteomes" id="UP000503462">
    <property type="component" value="Chromosome 1"/>
</dbReference>
<feature type="region of interest" description="Disordered" evidence="2">
    <location>
        <begin position="256"/>
        <end position="291"/>
    </location>
</feature>
<evidence type="ECO:0000256" key="2">
    <source>
        <dbReference type="SAM" id="MobiDB-lite"/>
    </source>
</evidence>
<dbReference type="AlphaFoldDB" id="A0A6H0XKB1"/>
<keyword evidence="4" id="KW-1185">Reference proteome</keyword>
<keyword evidence="1" id="KW-0175">Coiled coil</keyword>
<dbReference type="EMBL" id="CP051139">
    <property type="protein sequence ID" value="QIW95068.1"/>
    <property type="molecule type" value="Genomic_DNA"/>
</dbReference>
<organism evidence="3 4">
    <name type="scientific">Peltaster fructicola</name>
    <dbReference type="NCBI Taxonomy" id="286661"/>
    <lineage>
        <taxon>Eukaryota</taxon>
        <taxon>Fungi</taxon>
        <taxon>Dikarya</taxon>
        <taxon>Ascomycota</taxon>
        <taxon>Pezizomycotina</taxon>
        <taxon>Dothideomycetes</taxon>
        <taxon>Dothideomycetes incertae sedis</taxon>
        <taxon>Peltaster</taxon>
    </lineage>
</organism>
<dbReference type="Pfam" id="PF13300">
    <property type="entry name" value="DUF4078"/>
    <property type="match status" value="1"/>
</dbReference>
<feature type="compositionally biased region" description="Acidic residues" evidence="2">
    <location>
        <begin position="147"/>
        <end position="162"/>
    </location>
</feature>
<proteinExistence type="predicted"/>
<evidence type="ECO:0000313" key="3">
    <source>
        <dbReference type="EMBL" id="QIW95068.1"/>
    </source>
</evidence>
<dbReference type="PANTHER" id="PTHR15885:SF1">
    <property type="entry name" value="COILED-COIL DOMAIN-CONTAINING PROTEIN 174"/>
    <property type="match status" value="1"/>
</dbReference>
<dbReference type="InterPro" id="IPR025066">
    <property type="entry name" value="CCDC174-like"/>
</dbReference>
<evidence type="ECO:0000256" key="1">
    <source>
        <dbReference type="ARBA" id="ARBA00023054"/>
    </source>
</evidence>
<reference evidence="3 4" key="1">
    <citation type="journal article" date="2016" name="Sci. Rep.">
        <title>Peltaster fructicola genome reveals evolution from an invasive phytopathogen to an ectophytic parasite.</title>
        <authorList>
            <person name="Xu C."/>
            <person name="Chen H."/>
            <person name="Gleason M.L."/>
            <person name="Xu J.R."/>
            <person name="Liu H."/>
            <person name="Zhang R."/>
            <person name="Sun G."/>
        </authorList>
    </citation>
    <scope>NUCLEOTIDE SEQUENCE [LARGE SCALE GENOMIC DNA]</scope>
    <source>
        <strain evidence="3 4">LNHT1506</strain>
    </source>
</reference>
<accession>A0A6H0XKB1</accession>
<feature type="region of interest" description="Disordered" evidence="2">
    <location>
        <begin position="15"/>
        <end position="34"/>
    </location>
</feature>
<feature type="compositionally biased region" description="Basic and acidic residues" evidence="2">
    <location>
        <begin position="263"/>
        <end position="291"/>
    </location>
</feature>
<dbReference type="PANTHER" id="PTHR15885">
    <property type="entry name" value="COILED-COIL DOMAIN-CONTAINING PROTEIN 174"/>
    <property type="match status" value="1"/>
</dbReference>
<feature type="compositionally biased region" description="Basic and acidic residues" evidence="2">
    <location>
        <begin position="135"/>
        <end position="146"/>
    </location>
</feature>
<feature type="region of interest" description="Disordered" evidence="2">
    <location>
        <begin position="41"/>
        <end position="96"/>
    </location>
</feature>
<feature type="compositionally biased region" description="Polar residues" evidence="2">
    <location>
        <begin position="24"/>
        <end position="34"/>
    </location>
</feature>
<gene>
    <name evidence="3" type="ORF">AMS68_000586</name>
</gene>
<evidence type="ECO:0000313" key="4">
    <source>
        <dbReference type="Proteomes" id="UP000503462"/>
    </source>
</evidence>
<sequence length="351" mass="39974">MTTPDAALYGIKRQKRMSGEKEISTTSGGSFASQLGSLINSKSQEAPKHKVRGRIHKDDIFTAHHRNTAAQERARKLADKQQPFGQKHTVDDEGLDRNVWERSKRKMEDKARLYAAMKRGDVEDTEDKYAVDFDRKWAEEGERSDNELSEDEDDTELVEYDDELGRTRTGTKAQAARQMRINKGQAELNSDRFTARPTAPSNVIYGDAIQHAAFDPDAPVKAQMDALAKKRDRSLTPPPDTHFDAAQEIRQKGTGFFHFSGSSDERKQQMDSLEAERLNTEAKRKEREKQLRQEVIERDREFREDDEAARQKRKADDFLKDLEGEISRAEDSGLDAMQRIEAALAKEAEDG</sequence>
<name>A0A6H0XKB1_9PEZI</name>
<feature type="region of interest" description="Disordered" evidence="2">
    <location>
        <begin position="135"/>
        <end position="176"/>
    </location>
</feature>
<protein>
    <submittedName>
        <fullName evidence="3">Uncharacterized protein</fullName>
    </submittedName>
</protein>
<dbReference type="OrthoDB" id="333551at2759"/>
<dbReference type="GO" id="GO:0005634">
    <property type="term" value="C:nucleus"/>
    <property type="evidence" value="ECO:0007669"/>
    <property type="project" value="TreeGrafter"/>
</dbReference>